<dbReference type="Gene3D" id="2.160.20.10">
    <property type="entry name" value="Single-stranded right-handed beta-helix, Pectin lyase-like"/>
    <property type="match status" value="1"/>
</dbReference>
<feature type="region of interest" description="Disordered" evidence="1">
    <location>
        <begin position="4241"/>
        <end position="4298"/>
    </location>
</feature>
<dbReference type="GO" id="GO:0003824">
    <property type="term" value="F:catalytic activity"/>
    <property type="evidence" value="ECO:0007669"/>
    <property type="project" value="UniProtKB-ARBA"/>
</dbReference>
<keyword evidence="5" id="KW-1185">Reference proteome</keyword>
<feature type="chain" id="PRO_5021377692" evidence="2">
    <location>
        <begin position="43"/>
        <end position="4473"/>
    </location>
</feature>
<reference evidence="4 5" key="1">
    <citation type="submission" date="2019-03" db="EMBL/GenBank/DDBJ databases">
        <title>Ramlibacter rhizophilus CCTCC AB2015357, whole genome shotgun sequence.</title>
        <authorList>
            <person name="Zhang X."/>
            <person name="Feng G."/>
            <person name="Zhu H."/>
        </authorList>
    </citation>
    <scope>NUCLEOTIDE SEQUENCE [LARGE SCALE GENOMIC DNA]</scope>
    <source>
        <strain evidence="4 5">CCTCC AB2015357</strain>
    </source>
</reference>
<feature type="compositionally biased region" description="Basic and acidic residues" evidence="1">
    <location>
        <begin position="3477"/>
        <end position="3491"/>
    </location>
</feature>
<dbReference type="NCBIfam" id="TIGR01731">
    <property type="entry name" value="fil_hemag_20aa"/>
    <property type="match status" value="30"/>
</dbReference>
<proteinExistence type="predicted"/>
<accession>A0A4Z0BGS3</accession>
<dbReference type="Pfam" id="PF15538">
    <property type="entry name" value="Ntox46"/>
    <property type="match status" value="1"/>
</dbReference>
<feature type="region of interest" description="Disordered" evidence="1">
    <location>
        <begin position="3477"/>
        <end position="3521"/>
    </location>
</feature>
<protein>
    <submittedName>
        <fullName evidence="4">Filamentous hemagglutinin N-terminal domain-containing protein</fullName>
    </submittedName>
</protein>
<dbReference type="InterPro" id="IPR012334">
    <property type="entry name" value="Pectin_lyas_fold"/>
</dbReference>
<feature type="compositionally biased region" description="Low complexity" evidence="1">
    <location>
        <begin position="3492"/>
        <end position="3510"/>
    </location>
</feature>
<sequence length="4473" mass="451878">MRSPPVFPAPVQTPTRARRWGAALTLAAVCLQTLLSAAPAYAQITAAPGAVAGQRPLLDAARNGTPVVLIAPPSAAGVSRNRFGQFDVGTAGAIFNNSAARVPSMLGGEVAGNPQLGRSPARIVLGEVIGGGASQLRGPLEIAGQRADLVIANPAGIACDGCGFLNVGRATLSTGLPVWGEAGSLLGLDVRQGLLSIGPGGLWADELRQLDLLARGLVVAGELSTPELRALVGANQVRYDTLAATPLAAEGTGQRFAIDIKDLGAMRANQAWLIATDKGLGVNSTGRLATRAGDLHISADGQLTLSDAEARGDLHLSSQGAIALESRALAGGELRASSPLRIGNAGTVQAARLTLATPHLRNEGTLVQTSADTPLGLAHAAALENTGVIHTPGELLLSTPWLAGAPGRDGRILAGGDLRVAASPLHLRDQQLFADGSLRIDADQAQLERAALTARREVSVQPRAALGLVDSTLQSGAALSLAAADLSIVRGTVLAGDRLAIEAQSVAAKDSVLQASHAVDVAADRIALVHSAIDANRIELRAHDSASIEGSELRAAEVVRVNAQGIDSRDATVQATRIAVDAGEGALRNEGGRWLSSGDAADALSVRARGIDNTSGQLRANGGIVLDARGAFLDNGAGTLAANALDLSPLHRLTNTGGRIESREAVAVVADEIDNRQGTLVSGASLRLKAGHGGLRGEQGRLEAAGDLTLDLGAAALSAREAVLVAGGDVSVAAGEVDLTRATLASGRHLGLDAGRLTAAQALVVSEGNARARVQGAVAAQASTWLADGALDVQSASAEVDATGATLAAAGGLTLRGQGLRADGATVEAAAVQLDAGRGALSHRGGKTLALGAAGAGLQVKALSVDNREGILASDASVDFELAQALVNDQGVLHAAGPLRMQAQQLSNRGGTVASGQAAAWRGFAVDNRGGEMAVRGDLDLDTAGAAFDNEGGTVIATGDLRLSAGRLDTRDGRLRAGAALTARAEVLQGERAEFSALQPLALTGAQALVLDQARIAANQAVDLGGGDIHARGAVIEAGGPAQARASGRMDLRAGTVLSASSAGGVALEAAELDAGNARIASAGSVDLASRNGAVHLQEATVRAAGPLSAQAAGGLSVERARLASNDGLALEGASIAAADSSLSTGGPLHLQARRAGIDLTAAQLTADGAMAVEAAAQLQARNATVDAAGDLSVRAGGDVEAAGLWAQSTQGNLRIDARELRTAPPQGDTRRSALYAAGDLQLGARAGMDLSHTDTQAAGSIRLQAAEALRHEGGELVAGQQATVQAGSVVNRGGLLAAGSALALRLGTGGTLDNEAGRIHSAGALSIDAGSRPLSAVSNIEGSIEAAGPLHLSHQGLDNTRGSIVALAGLQLEGGPVRTRGGRLASRGAVRIDTAGGELDGAGSEVLSTGGDVHIVAGDTRLQAARIAARGALDLRGADTDLSGAELVAGTQASVQARRLRAADAVLLAQDALALRADAIDADGLTLQAGGAARLEAADGLALRGATLSARTLSLEAGRGALDATASELLATGPLALSGQGITTARARIATGADLRIDAGAGALHNAGGILSAQGASHIGSAGLDNRHGVVVADGAMDIAASRAALDAPAAATDNSGGAILSTNSTVRLSTTDLLNRERGLVAGRGAVRIDAGGAIDNIGGSLESGAGLHIATKVDLVNAGGRVVSRGELDVQASALDNRAGLLAAQGAARVQARSGHLDNTGGRLEALQSLALDVEAELRNDGGTLLAGEGLSVQAQGLSNAQGLVGTRAGDVKLQMETFAGTGGAVLAGGNLQVQAARVLEARSADFASEGDMQLHVGEAHLQGARVVAAGALQAKVDRLSATGARFAAGHELQVDAGRGEMQAAASRWQAGQALALTGGQTDLTGAELVSANELRLDGNEVRGSGATLAAGTDLRLEATRGFDFAGATLAGARDLSARTPGGIELQGASVLAGRDLQLAAGTALDLRGPRLEIGAGRAVSVQAQGLDLRGRSLATQQLTLDAGGATLDAREAVLAATSLRLQGTGLRTAGASIAADEDLTLDARGGVLDNSGGLLLARRGAASLRGGAVVNRAGAIGSGTDLDLAATTLDNEAGTILAGASLDLRLDGALANAKGQLVARTGALSVQAQGIDNRAGTIDAAGDARVDAGAGQLDNAAGLLRARRLDLIGELHNAAGVVSGLDSARLTTRAIDNAAGVIEAGSGGLRIDTQGHRLANTDSGADRGIVSRGVIDIAAGPIDNRRGYIGAGSALTLRSAGALDNRQGTLLGLADSTVDVAATLDNRGGTVSGGADLALSAARLDNRGPGSAVFAARDLRLRADTLDNSGTRASGAEAGVLASGSEAGLLASGSQGGLLAGRDLTVDASTLVNAEGMVFAGRSLVLRVPSLLDNVAGRIAADSAAVQGAQLANAGGRIDAKSSLALTLGQLTGSGVLASQGLLTLDLPGDLLHQGSLSAGQALALRIGGTLDNEGIVSSANALLLLAGNLNNRSSAEISARQATIQADGLLGNEGLITARAGVTNLRAVAVQNVGRIYGDQVQISAANTQNANRRNGAAGVIASRAGRVTIDGPLVNAPNALVYSSGDLLVTGPVLNTGGTLSAERHLEIRGTLDNRNAALSTTVQTRQEAASAFYITPVGSTQRYTPEQLRWRGDDAGIWILPSDTYPFETFGSDFLPLSRQCTPETDSTPEVCWSIDHPVFASFDAIPGPLDAAILAFNADLKKRRVSHWFETTITGRTVSETVVTSSAPGQVLAGGDIRLAGGANTDSVIVAGGSLSGAIDNRASQGTRQTTEQGSMALSRHRFSGGVFERHWREVDPPQPIASAPVTQSFNLPVLRYQSGTPPALDRPAAPVTATPAAAQVPEHKPLALSVRTVAQPSVPTPTLPSADAPPPAQAPARIDLPAEAPSARELPTAPQLVLSDTPAAEPPPASAPGVTTPATAVTIRDAVRPALRGSTIAAEVRTDQRRALEAPRVALQSLASVPRPQAEGIPTPRAPQLTAVPKLDGFTTVAFRGTITAPANQLFRTDPAGRGPLVQTDAAFTEGQTYASSADYLGAFRLDASFHGRLYGDGFAEQRLVDDQVLALTGRRFLSDYGSSQDQFRALLDAGVLHARAHQLTPGVALSAEQMAALTTDIVWLETRSVQLPDGRTADALVPVVYLRRPTDGDLRPQGALLAARDIALRTAGDFSNSGTVFAYGEGDTNDGRLSVEAANVHQSGMLAGQWIDVRAQGTLDLTGGQVQGLGEDSWARLNARDIVLRSTVQATEAVAEGPHGTSTARRTEVDRVATVAADQLSVSALQDLTLQGAVVRARGGLLLEAGRDLRIDALETGYELQLPLGGEHRGRSSHYRQEGLTHRGSEVAAGADAALVAGGTMALTGSRVRAEGALSVDAERVDVQAAIDAASIDQQAVNRRGHTRIAERDETLAGGELSAGGDLTVIARRDIEARGATFTSDTGRAALVAGGNLTLGTVETEHTREAEHAESRKSTFSSRSRQSSSATTARTAEGSVVSGDTVHLQAGQVGDNSQLRGGVVEIHGSGIAAAGDVAILGERVRIDAGTNTEASSRFEQERRTGLGALGGLSYGSREEALRQQSTATTAARSTVGSVQGSVRIQASEGVHITGADLLTPAGDIDVHGRRVLIDAARETASQQVQQQQRQSGISASVRNPVVDAARAGEQLVRAARNTDNPLMQALAAASAAMTARQAAGAVQKNPAEAGGVNIGITFGSSRSESQSSQSEERAAGTELRAGGDVRISATGGGGESDLTLRGSIVRAGRDVTLEADDQITLEAEHNRAEQRSRHTSRSNSIGVMVDPRSGGGVGLGASASRGSGNGEGKDERWSPTQVEAGERLVVHSGGGTTLRGASIGAAQVTGRIGGDLVIESLQDTSSHQSRSRGAGASLVVGPSGGGGSVSASRSHIDSRYASVGEQSAIRAGDGGFDIEVEGQTRLVGGAVTSTEAAVQAGVNRFVGRQRVQAEDIHNRATYSAIGAAVNLGTGFNPQGNPTADGTSAGWGRDSGEVSSITRAGITGSAGDTSLRTGDASSGIAPIFDAQRVEREVQAQTTITQLAGPQAAQAWGEFATRQYIGALEGADADGQACWGADGVCRAAGHAVVGALTGGLAGAAGAATSSLVMPEVQQGLIEAGLPIEAANAAAQVLALGAGAALGGAQAGGAALNETGNNALVFAPLLYEGLIVAGTAAARACMANPSCVGRLSALGVTAVAAIHRLANPEGAELQAGPPGFVADRPAGTGGGTSTPTPPQPPVMVTTSPRQDEPSRSSADPGFQVTDRPVDSVTALPATQVGSEAGLVFSTAPSAGDQPLHSDSRSDRTVQAAREATAVGYYRSLGWEDSRIASHARGIDFSKPVEIVTLPKGAQVVQYQIPGGPVGGYFAPVGTPAESLGISSAGRERVIYVVTEELQVLRSTAANTSLDLTLPESARGAGGGVQFFTNNRSAFKPLGGQEK</sequence>
<evidence type="ECO:0000256" key="1">
    <source>
        <dbReference type="SAM" id="MobiDB-lite"/>
    </source>
</evidence>
<evidence type="ECO:0000313" key="5">
    <source>
        <dbReference type="Proteomes" id="UP000297564"/>
    </source>
</evidence>
<dbReference type="InterPro" id="IPR010069">
    <property type="entry name" value="CdiA_FHA1_rpt"/>
</dbReference>
<dbReference type="SUPFAM" id="SSF51126">
    <property type="entry name" value="Pectin lyase-like"/>
    <property type="match status" value="1"/>
</dbReference>
<dbReference type="Pfam" id="PF05594">
    <property type="entry name" value="Fil_haemagg"/>
    <property type="match status" value="24"/>
</dbReference>
<dbReference type="Proteomes" id="UP000297564">
    <property type="component" value="Unassembled WGS sequence"/>
</dbReference>
<feature type="region of interest" description="Disordered" evidence="1">
    <location>
        <begin position="2880"/>
        <end position="2901"/>
    </location>
</feature>
<evidence type="ECO:0000313" key="4">
    <source>
        <dbReference type="EMBL" id="TFY97334.1"/>
    </source>
</evidence>
<dbReference type="InterPro" id="IPR011050">
    <property type="entry name" value="Pectin_lyase_fold/virulence"/>
</dbReference>
<dbReference type="RefSeq" id="WP_135286501.1">
    <property type="nucleotide sequence ID" value="NZ_SMLL01000007.1"/>
</dbReference>
<evidence type="ECO:0000256" key="2">
    <source>
        <dbReference type="SAM" id="SignalP"/>
    </source>
</evidence>
<name>A0A4Z0BGS3_9BURK</name>
<dbReference type="InterPro" id="IPR008638">
    <property type="entry name" value="FhaB/CdiA-like_TPS"/>
</dbReference>
<feature type="compositionally biased region" description="Low complexity" evidence="1">
    <location>
        <begin position="2852"/>
        <end position="2864"/>
    </location>
</feature>
<gene>
    <name evidence="4" type="ORF">EZ242_17560</name>
</gene>
<feature type="region of interest" description="Disordered" evidence="1">
    <location>
        <begin position="2923"/>
        <end position="2942"/>
    </location>
</feature>
<feature type="region of interest" description="Disordered" evidence="1">
    <location>
        <begin position="3729"/>
        <end position="3773"/>
    </location>
</feature>
<dbReference type="SMART" id="SM00912">
    <property type="entry name" value="Haemagg_act"/>
    <property type="match status" value="1"/>
</dbReference>
<feature type="compositionally biased region" description="Pro residues" evidence="1">
    <location>
        <begin position="2883"/>
        <end position="2898"/>
    </location>
</feature>
<feature type="signal peptide" evidence="2">
    <location>
        <begin position="1"/>
        <end position="42"/>
    </location>
</feature>
<dbReference type="InterPro" id="IPR025157">
    <property type="entry name" value="Hemagglutinin_rpt"/>
</dbReference>
<evidence type="ECO:0000259" key="3">
    <source>
        <dbReference type="SMART" id="SM00912"/>
    </source>
</evidence>
<dbReference type="Pfam" id="PF05860">
    <property type="entry name" value="TPS"/>
    <property type="match status" value="1"/>
</dbReference>
<feature type="compositionally biased region" description="Low complexity" evidence="1">
    <location>
        <begin position="3734"/>
        <end position="3743"/>
    </location>
</feature>
<feature type="region of interest" description="Disordered" evidence="1">
    <location>
        <begin position="3796"/>
        <end position="3849"/>
    </location>
</feature>
<feature type="region of interest" description="Disordered" evidence="1">
    <location>
        <begin position="4320"/>
        <end position="4340"/>
    </location>
</feature>
<dbReference type="EMBL" id="SMLL01000007">
    <property type="protein sequence ID" value="TFY97334.1"/>
    <property type="molecule type" value="Genomic_DNA"/>
</dbReference>
<feature type="domain" description="Filamentous haemagglutinin FhaB/tRNA nuclease CdiA-like TPS" evidence="3">
    <location>
        <begin position="62"/>
        <end position="182"/>
    </location>
</feature>
<organism evidence="4 5">
    <name type="scientific">Ramlibacter rhizophilus</name>
    <dbReference type="NCBI Taxonomy" id="1781167"/>
    <lineage>
        <taxon>Bacteria</taxon>
        <taxon>Pseudomonadati</taxon>
        <taxon>Pseudomonadota</taxon>
        <taxon>Betaproteobacteria</taxon>
        <taxon>Burkholderiales</taxon>
        <taxon>Comamonadaceae</taxon>
        <taxon>Ramlibacter</taxon>
    </lineage>
</organism>
<dbReference type="InterPro" id="IPR028238">
    <property type="entry name" value="Ntox46"/>
</dbReference>
<dbReference type="OrthoDB" id="5666689at2"/>
<dbReference type="Pfam" id="PF13332">
    <property type="entry name" value="Fil_haemagg_2"/>
    <property type="match status" value="3"/>
</dbReference>
<dbReference type="NCBIfam" id="TIGR01901">
    <property type="entry name" value="adhes_NPXG"/>
    <property type="match status" value="1"/>
</dbReference>
<comment type="caution">
    <text evidence="4">The sequence shown here is derived from an EMBL/GenBank/DDBJ whole genome shotgun (WGS) entry which is preliminary data.</text>
</comment>
<feature type="region of interest" description="Disordered" evidence="1">
    <location>
        <begin position="2845"/>
        <end position="2864"/>
    </location>
</feature>
<keyword evidence="2" id="KW-0732">Signal</keyword>
<dbReference type="InterPro" id="IPR008619">
    <property type="entry name" value="Filamentous_hemagglutn_rpt"/>
</dbReference>
<feature type="compositionally biased region" description="Basic and acidic residues" evidence="1">
    <location>
        <begin position="3796"/>
        <end position="3806"/>
    </location>
</feature>
<feature type="region of interest" description="Disordered" evidence="1">
    <location>
        <begin position="3894"/>
        <end position="3922"/>
    </location>
</feature>